<name>A0A6B9STT1_9CAUD</name>
<sequence>MNIKAGQIVVSTATSHKSVAKNGEYGLVMHANNTLAIVYWPNAGRCVKQFFKNATISRVESPDSCLVDINSDEARAAYAKYKTDMADKVKAKKENRAPTVKLGTADNVLDVVNTEMGAVSAIMSDVQYSPLQEAVIMNNLMKLVERCRVKFGMKELMLMGDGVDKAEETMQSINDIRTKMETLGASFEDLLKL</sequence>
<proteinExistence type="predicted"/>
<gene>
    <name evidence="1" type="ORF">VH12019_00053</name>
</gene>
<accession>A0A6B9STT1</accession>
<evidence type="ECO:0000313" key="2">
    <source>
        <dbReference type="Proteomes" id="UP000464957"/>
    </source>
</evidence>
<dbReference type="EMBL" id="MN794232">
    <property type="protein sequence ID" value="QHJ74380.1"/>
    <property type="molecule type" value="Genomic_DNA"/>
</dbReference>
<reference evidence="1 2" key="1">
    <citation type="submission" date="2019-12" db="EMBL/GenBank/DDBJ databases">
        <authorList>
            <person name="Harris M."/>
            <person name="Ho T.C."/>
            <person name="Fruchtman H."/>
            <person name="Garin M."/>
            <person name="Kubatin V."/>
            <person name="Lu T."/>
            <person name="Xue L."/>
            <person name="Marr M.T."/>
        </authorList>
    </citation>
    <scope>NUCLEOTIDE SEQUENCE [LARGE SCALE GENOMIC DNA]</scope>
</reference>
<organism evidence="1 2">
    <name type="scientific">Vibrio phage VH1_2019</name>
    <dbReference type="NCBI Taxonomy" id="2686307"/>
    <lineage>
        <taxon>Viruses</taxon>
        <taxon>Duplodnaviria</taxon>
        <taxon>Heunggongvirae</taxon>
        <taxon>Uroviricota</taxon>
        <taxon>Caudoviricetes</taxon>
        <taxon>Pantevenvirales</taxon>
        <taxon>Straboviridae</taxon>
        <taxon>Schizotequatrovirus</taxon>
        <taxon>Schizotequatrovirus KVP40</taxon>
    </lineage>
</organism>
<protein>
    <submittedName>
        <fullName evidence="1">Uncharacterized protein</fullName>
    </submittedName>
</protein>
<evidence type="ECO:0000313" key="1">
    <source>
        <dbReference type="EMBL" id="QHJ74380.1"/>
    </source>
</evidence>
<dbReference type="Proteomes" id="UP000464957">
    <property type="component" value="Segment"/>
</dbReference>